<dbReference type="InterPro" id="IPR051599">
    <property type="entry name" value="Cell_Envelope_Assoc"/>
</dbReference>
<dbReference type="Proteomes" id="UP000279284">
    <property type="component" value="Chromosome"/>
</dbReference>
<dbReference type="Gene3D" id="3.40.50.620">
    <property type="entry name" value="HUPs"/>
    <property type="match status" value="1"/>
</dbReference>
<keyword evidence="3" id="KW-1185">Reference proteome</keyword>
<dbReference type="EMBL" id="LR134313">
    <property type="protein sequence ID" value="VEF00103.1"/>
    <property type="molecule type" value="Genomic_DNA"/>
</dbReference>
<proteinExistence type="predicted"/>
<evidence type="ECO:0000313" key="3">
    <source>
        <dbReference type="Proteomes" id="UP000279284"/>
    </source>
</evidence>
<name>A0A1X3CZF3_9NEIS</name>
<dbReference type="Pfam" id="PF02698">
    <property type="entry name" value="DUF218"/>
    <property type="match status" value="1"/>
</dbReference>
<dbReference type="AlphaFoldDB" id="A0A1X3CZF3"/>
<protein>
    <submittedName>
        <fullName evidence="2">Periplasmic protein</fullName>
    </submittedName>
</protein>
<organism evidence="2 3">
    <name type="scientific">Neisseria canis</name>
    <dbReference type="NCBI Taxonomy" id="493"/>
    <lineage>
        <taxon>Bacteria</taxon>
        <taxon>Pseudomonadati</taxon>
        <taxon>Pseudomonadota</taxon>
        <taxon>Betaproteobacteria</taxon>
        <taxon>Neisseriales</taxon>
        <taxon>Neisseriaceae</taxon>
        <taxon>Neisseria</taxon>
    </lineage>
</organism>
<dbReference type="STRING" id="493.BWD07_04020"/>
<dbReference type="PANTHER" id="PTHR30336:SF20">
    <property type="entry name" value="DUF218 DOMAIN-CONTAINING PROTEIN"/>
    <property type="match status" value="1"/>
</dbReference>
<dbReference type="InterPro" id="IPR014729">
    <property type="entry name" value="Rossmann-like_a/b/a_fold"/>
</dbReference>
<gene>
    <name evidence="2" type="ORF">NCTC10296_00687</name>
</gene>
<dbReference type="KEGG" id="nci:NCTC10296_00687"/>
<sequence length="191" mass="21015">MLLIVFAGALAWGAIVYYIYHLAEEAKKRTVQTIASADAIMVLGNAVNRNGSPNPCLRSRVEAGVSLYYADKAPMLLMSGGTDSDGSNEAEAMRDIALSLGVPAAHIRLENRSESTYENIAFSTPLLSGKDRIVLVSDGFHLARAEWLAAKQWPRKNIQSYSGAGCREPDWQYTRKLIRESLAWAKALFVH</sequence>
<dbReference type="OrthoDB" id="9782395at2"/>
<dbReference type="GO" id="GO:0005886">
    <property type="term" value="C:plasma membrane"/>
    <property type="evidence" value="ECO:0007669"/>
    <property type="project" value="TreeGrafter"/>
</dbReference>
<accession>A0A1X3CZF3</accession>
<reference evidence="2 3" key="1">
    <citation type="submission" date="2018-12" db="EMBL/GenBank/DDBJ databases">
        <authorList>
            <consortium name="Pathogen Informatics"/>
        </authorList>
    </citation>
    <scope>NUCLEOTIDE SEQUENCE [LARGE SCALE GENOMIC DNA]</scope>
    <source>
        <strain evidence="2 3">NCTC10296</strain>
    </source>
</reference>
<feature type="domain" description="DUF218" evidence="1">
    <location>
        <begin position="38"/>
        <end position="152"/>
    </location>
</feature>
<dbReference type="PANTHER" id="PTHR30336">
    <property type="entry name" value="INNER MEMBRANE PROTEIN, PROBABLE PERMEASE"/>
    <property type="match status" value="1"/>
</dbReference>
<dbReference type="CDD" id="cd06259">
    <property type="entry name" value="YdcF-like"/>
    <property type="match status" value="1"/>
</dbReference>
<evidence type="ECO:0000313" key="2">
    <source>
        <dbReference type="EMBL" id="VEF00103.1"/>
    </source>
</evidence>
<evidence type="ECO:0000259" key="1">
    <source>
        <dbReference type="Pfam" id="PF02698"/>
    </source>
</evidence>
<dbReference type="InterPro" id="IPR003848">
    <property type="entry name" value="DUF218"/>
</dbReference>